<proteinExistence type="predicted"/>
<accession>A0A0L8HAW8</accession>
<dbReference type="AlphaFoldDB" id="A0A0L8HAW8"/>
<protein>
    <recommendedName>
        <fullName evidence="3">Secreted protein</fullName>
    </recommendedName>
</protein>
<feature type="signal peptide" evidence="1">
    <location>
        <begin position="1"/>
        <end position="17"/>
    </location>
</feature>
<name>A0A0L8HAW8_OCTBM</name>
<gene>
    <name evidence="2" type="ORF">OCBIM_22018868mg</name>
</gene>
<organism evidence="2">
    <name type="scientific">Octopus bimaculoides</name>
    <name type="common">California two-spotted octopus</name>
    <dbReference type="NCBI Taxonomy" id="37653"/>
    <lineage>
        <taxon>Eukaryota</taxon>
        <taxon>Metazoa</taxon>
        <taxon>Spiralia</taxon>
        <taxon>Lophotrochozoa</taxon>
        <taxon>Mollusca</taxon>
        <taxon>Cephalopoda</taxon>
        <taxon>Coleoidea</taxon>
        <taxon>Octopodiformes</taxon>
        <taxon>Octopoda</taxon>
        <taxon>Incirrata</taxon>
        <taxon>Octopodidae</taxon>
        <taxon>Octopus</taxon>
    </lineage>
</organism>
<reference evidence="2" key="1">
    <citation type="submission" date="2015-07" db="EMBL/GenBank/DDBJ databases">
        <title>MeaNS - Measles Nucleotide Surveillance Program.</title>
        <authorList>
            <person name="Tran T."/>
            <person name="Druce J."/>
        </authorList>
    </citation>
    <scope>NUCLEOTIDE SEQUENCE</scope>
    <source>
        <strain evidence="2">UCB-OBI-ISO-001</strain>
        <tissue evidence="2">Gonad</tissue>
    </source>
</reference>
<feature type="chain" id="PRO_5005583585" description="Secreted protein" evidence="1">
    <location>
        <begin position="18"/>
        <end position="90"/>
    </location>
</feature>
<keyword evidence="1" id="KW-0732">Signal</keyword>
<evidence type="ECO:0000313" key="2">
    <source>
        <dbReference type="EMBL" id="KOF86322.1"/>
    </source>
</evidence>
<evidence type="ECO:0000256" key="1">
    <source>
        <dbReference type="SAM" id="SignalP"/>
    </source>
</evidence>
<evidence type="ECO:0008006" key="3">
    <source>
        <dbReference type="Google" id="ProtNLM"/>
    </source>
</evidence>
<dbReference type="EMBL" id="KQ418693">
    <property type="protein sequence ID" value="KOF86322.1"/>
    <property type="molecule type" value="Genomic_DNA"/>
</dbReference>
<sequence length="90" mass="10620">MFSFLPCIFVLTLLSCANISVKYSGLETQNSHCRYFKKQSCFSSLKNVCSSFWSLCMRRSTLPFESHLTFVWKSKRLFLRIHINHFNNLV</sequence>